<dbReference type="Pfam" id="PF22702">
    <property type="entry name" value="Cas9_RuvC"/>
    <property type="match status" value="1"/>
</dbReference>
<evidence type="ECO:0000256" key="3">
    <source>
        <dbReference type="ARBA" id="ARBA00022722"/>
    </source>
</evidence>
<comment type="similarity">
    <text evidence="13">Belongs to the CRISPR-associated Cas9 family.</text>
</comment>
<dbReference type="Gene3D" id="1.10.30.50">
    <property type="match status" value="1"/>
</dbReference>
<reference evidence="16" key="1">
    <citation type="submission" date="2016-08" db="EMBL/GenBank/DDBJ databases">
        <authorList>
            <person name="Holder M.E."/>
            <person name="Ajami N.J."/>
            <person name="Petrosino J.F."/>
        </authorList>
    </citation>
    <scope>NUCLEOTIDE SEQUENCE [LARGE SCALE GENOMIC DNA]</scope>
    <source>
        <strain evidence="16">F0677</strain>
    </source>
</reference>
<dbReference type="InterPro" id="IPR028629">
    <property type="entry name" value="Cas9"/>
</dbReference>
<dbReference type="Pfam" id="PF16592">
    <property type="entry name" value="Cas9_REC"/>
    <property type="match status" value="1"/>
</dbReference>
<evidence type="ECO:0000313" key="16">
    <source>
        <dbReference type="Proteomes" id="UP000094757"/>
    </source>
</evidence>
<comment type="similarity">
    <text evidence="2">Belongs to the CRISPR-associated protein Cas9 family. Subtype II-A subfamily.</text>
</comment>
<dbReference type="GO" id="GO:0003677">
    <property type="term" value="F:DNA binding"/>
    <property type="evidence" value="ECO:0007669"/>
    <property type="project" value="UniProtKB-UniRule"/>
</dbReference>
<evidence type="ECO:0000256" key="7">
    <source>
        <dbReference type="ARBA" id="ARBA00022842"/>
    </source>
</evidence>
<evidence type="ECO:0000256" key="4">
    <source>
        <dbReference type="ARBA" id="ARBA00022723"/>
    </source>
</evidence>
<dbReference type="STRING" id="39950.BCB69_05375"/>
<evidence type="ECO:0000256" key="5">
    <source>
        <dbReference type="ARBA" id="ARBA00022759"/>
    </source>
</evidence>
<dbReference type="EC" id="3.1.-.-" evidence="13"/>
<dbReference type="GO" id="GO:0016787">
    <property type="term" value="F:hydrolase activity"/>
    <property type="evidence" value="ECO:0007669"/>
    <property type="project" value="UniProtKB-KW"/>
</dbReference>
<dbReference type="KEGG" id="dpn:BCB69_05375"/>
<dbReference type="InterPro" id="IPR055228">
    <property type="entry name" value="Cas9_RuvC"/>
</dbReference>
<dbReference type="Proteomes" id="UP000094757">
    <property type="component" value="Chromosome"/>
</dbReference>
<dbReference type="GO" id="GO:0043571">
    <property type="term" value="P:maintenance of CRISPR repeat elements"/>
    <property type="evidence" value="ECO:0007669"/>
    <property type="project" value="UniProtKB-UniRule"/>
</dbReference>
<comment type="subunit">
    <text evidence="12 13">Monomer. Binds crRNA and tracrRNA.</text>
</comment>
<dbReference type="InterPro" id="IPR033114">
    <property type="entry name" value="HNH_CAS9"/>
</dbReference>
<dbReference type="Pfam" id="PF16595">
    <property type="entry name" value="Cas9_PI"/>
    <property type="match status" value="1"/>
</dbReference>
<gene>
    <name evidence="13" type="primary">cas9</name>
    <name evidence="15" type="ORF">BCB69_05375</name>
</gene>
<evidence type="ECO:0000256" key="2">
    <source>
        <dbReference type="ARBA" id="ARBA00005244"/>
    </source>
</evidence>
<evidence type="ECO:0000256" key="6">
    <source>
        <dbReference type="ARBA" id="ARBA00022801"/>
    </source>
</evidence>
<feature type="active site" description="Proton acceptor for HNH nuclease domain" evidence="13">
    <location>
        <position position="874"/>
    </location>
</feature>
<evidence type="ECO:0000256" key="8">
    <source>
        <dbReference type="ARBA" id="ARBA00022884"/>
    </source>
</evidence>
<evidence type="ECO:0000256" key="12">
    <source>
        <dbReference type="ARBA" id="ARBA00046380"/>
    </source>
</evidence>
<evidence type="ECO:0000313" key="15">
    <source>
        <dbReference type="EMBL" id="AOH39424.1"/>
    </source>
</evidence>
<dbReference type="NCBIfam" id="TIGR01865">
    <property type="entry name" value="cas_Csn1"/>
    <property type="match status" value="1"/>
</dbReference>
<organism evidence="15 16">
    <name type="scientific">Dialister pneumosintes</name>
    <dbReference type="NCBI Taxonomy" id="39950"/>
    <lineage>
        <taxon>Bacteria</taxon>
        <taxon>Bacillati</taxon>
        <taxon>Bacillota</taxon>
        <taxon>Negativicutes</taxon>
        <taxon>Veillonellales</taxon>
        <taxon>Veillonellaceae</taxon>
        <taxon>Dialister</taxon>
    </lineage>
</organism>
<dbReference type="HAMAP" id="MF_01480">
    <property type="entry name" value="Cas9"/>
    <property type="match status" value="1"/>
</dbReference>
<comment type="function">
    <text evidence="13">CRISPR (clustered regularly interspaced short palindromic repeat) is an adaptive immune system that provides protection against mobile genetic elements (viruses, transposable elements and conjugative plasmids). CRISPR clusters contain spacers, sequences complementary to antecedent mobile elements, and target invading nucleic acids. CRISPR clusters are transcribed and processed into CRISPR RNA (crRNA). In type II CRISPR systems correct processing of pre-crRNA requires a trans-encoded small RNA (tracrRNA), endogenous ribonuclease 3 (rnc) and this protein. The tracrRNA serves as a guide for ribonuclease 3-aided processing of pre-crRNA. Subsequently Cas9/crRNA/tracrRNA endonucleolytically cleaves linear or circular dsDNA target complementary to the spacer; Cas9 is inactive in the absence of the 2 guide RNAs (gRNA). Cas9 recognizes the protospacer adjacent motif (PAM) in the CRISPR repeat sequences to help distinguish self versus nonself, as targets within the bacterial CRISPR locus do not have PAMs. PAM recognition is also required for catalytic activity.</text>
</comment>
<evidence type="ECO:0000256" key="11">
    <source>
        <dbReference type="ARBA" id="ARBA00023211"/>
    </source>
</evidence>
<dbReference type="Pfam" id="PF16593">
    <property type="entry name" value="Cas9-BH"/>
    <property type="match status" value="1"/>
</dbReference>
<dbReference type="GO" id="GO:0004519">
    <property type="term" value="F:endonuclease activity"/>
    <property type="evidence" value="ECO:0007669"/>
    <property type="project" value="UniProtKB-UniRule"/>
</dbReference>
<dbReference type="PROSITE" id="PS51749">
    <property type="entry name" value="HNH_CAS9"/>
    <property type="match status" value="1"/>
</dbReference>
<comment type="domain">
    <text evidence="13">Has 2 endonuclease domains. The discontinuous RuvC-like domain cleaves the target DNA noncomplementary to crRNA while the HNH nuclease domain cleaves the target DNA complementary to crRNA.</text>
</comment>
<evidence type="ECO:0000256" key="13">
    <source>
        <dbReference type="HAMAP-Rule" id="MF_01480"/>
    </source>
</evidence>
<keyword evidence="6 13" id="KW-0378">Hydrolase</keyword>
<protein>
    <recommendedName>
        <fullName evidence="13">CRISPR-associated endonuclease Cas9</fullName>
        <ecNumber evidence="13">3.1.-.-</ecNumber>
    </recommendedName>
</protein>
<dbReference type="Pfam" id="PF13395">
    <property type="entry name" value="HNH_4"/>
    <property type="match status" value="1"/>
</dbReference>
<keyword evidence="10 13" id="KW-0238">DNA-binding</keyword>
<comment type="cofactor">
    <cofactor evidence="1">
        <name>Mg(2+)</name>
        <dbReference type="ChEBI" id="CHEBI:18420"/>
    </cofactor>
</comment>
<dbReference type="InterPro" id="IPR032240">
    <property type="entry name" value="Cas9_REC"/>
</dbReference>
<evidence type="ECO:0000256" key="1">
    <source>
        <dbReference type="ARBA" id="ARBA00001946"/>
    </source>
</evidence>
<comment type="caution">
    <text evidence="13">Lacks conserved residue(s) required for the propagation of feature annotation.</text>
</comment>
<evidence type="ECO:0000256" key="9">
    <source>
        <dbReference type="ARBA" id="ARBA00023118"/>
    </source>
</evidence>
<dbReference type="RefSeq" id="WP_069177230.1">
    <property type="nucleotide sequence ID" value="NZ_CP017037.1"/>
</dbReference>
<dbReference type="InterPro" id="IPR032237">
    <property type="entry name" value="Cas9_PI"/>
</dbReference>
<dbReference type="InterPro" id="IPR036397">
    <property type="entry name" value="RNaseH_sf"/>
</dbReference>
<keyword evidence="8 13" id="KW-0694">RNA-binding</keyword>
<sequence>MDTAKTNKQPYYIGLDMGTSSVGWAVTDASYNVVKKHGKALWGVRLFEEAQTAADRRLHRTARRRIQRRKQRLALLQELFAKEICKVDPGFFIRLHESRLWQEDKSIDQPNTLFNDEDFDDKAYHKAYPTIYHLRYALMTENKSFDVRLVYLAIHHIIKHRGHFLLENYDLSNQETSGFDESYIALTNAIKELLQKEIPVGHVEKIQIILKDKSLSKREKTEKILQVWDVIKDKQLKEVVQLICGGTANLSTLFMDESLKEALKVFEIKDSKISFSTAVYEEKESDLQSVLEQRFDLVYAAKMLYDWSLLAELMGDRKTLSEAKIAIYETHKKDLEVLKRLTRQDKSLYRKLFRGTDKDSYSAYVGSCMIHGEKLVIEKRGSTEEFYKFLKKEISKLPDCEDKIYVLSKIEAENFLPKAVSTINGIIPYQLQEQELDIILKKAEQYLPFLMEKDAYGTISEKIKQLLTFRIPFYVGPLNRHSDKSWAVHTDKEGRILPWNFNERINEEKSAEKFITRMTNKCTYLLGKDVLPKNSLLYTEYMLFNELNNVKIGKAGTYLTEEQKEKLWKELFLTTKKVTLSKFSKFLIKEGIDKEEAVEIKGLDGGFKSSLAPWIDLKNILGEDFTRDKAEEIIKAITLFSMDKKILKKYLMRIVSEPVAKQLSKLRYTGWGRFSKEFLTEITPRVTDDVQVLVDTSTGEIMNIITALKKTSLNLMEILSSTYGYSAAISEANKELVGNTVLSYETVKELTVSPAVKRPIWQTLKIIKEITHIMGAEPARIFIEMARDKQPDKGRTDSRKKQLIELYKKCKEDVRSWSNRESKDWVEEIESKSDSQLRSNKLFLYYTQMGKCMYTGKPIDLGALLKGQLYDRDHIYPQSQTKDDSLDNLVIVDNRENRDKSNTYPLSKNIRERQIGFWKLLRDKGFISKEKYFRLTRNTPFSDAEKAEFIARQLVETRQSTKAVAEILKRVLPKSIIVYVKAGLTSRFRQYGEFIKVRDLNDYHHAKDAYLNIVTGNVHYTKFTSNPIRFVKDCQIYSLNEHALYKYTVERNGVVAWAPNEEGMMPSVTRWMNKNNILVTRMSYVGQGELFDQLPLKKGKGQVSLKKEGAISDISKYGGYNSASTAYFMYVEGEDNKGKPVYVIETMPLHLAARLTTLEEKQKYCEELWMSTGGKLKNPKVLIEQIPIQSLFSVDGFRVTIAGKTGKQYGCRLAEELVLNNGYAMTLKAVLKFVNRRKMNKEALITSYDHLEESQLLALYDVFLDKLEHSCFSKRFSTQRDVLKNGRESYIALSLEDKCQILSEILHLFQCNATLSNLSLLGSSKQSGRLYMSKNLSDKDSWYIIHQSVTGFYEQHIPLAPYKKS</sequence>
<dbReference type="Gene3D" id="3.30.420.10">
    <property type="entry name" value="Ribonuclease H-like superfamily/Ribonuclease H"/>
    <property type="match status" value="1"/>
</dbReference>
<feature type="active site" description="For RuvC-like nuclease domain" evidence="13">
    <location>
        <position position="16"/>
    </location>
</feature>
<keyword evidence="3 13" id="KW-0540">Nuclease</keyword>
<dbReference type="GO" id="GO:0046872">
    <property type="term" value="F:metal ion binding"/>
    <property type="evidence" value="ECO:0007669"/>
    <property type="project" value="UniProtKB-UniRule"/>
</dbReference>
<dbReference type="EMBL" id="CP017037">
    <property type="protein sequence ID" value="AOH39424.1"/>
    <property type="molecule type" value="Genomic_DNA"/>
</dbReference>
<keyword evidence="11" id="KW-0464">Manganese</keyword>
<dbReference type="InterPro" id="IPR003615">
    <property type="entry name" value="HNH_nuc"/>
</dbReference>
<keyword evidence="9 13" id="KW-0051">Antiviral defense</keyword>
<feature type="domain" description="HNH Cas9-type" evidence="14">
    <location>
        <begin position="796"/>
        <end position="954"/>
    </location>
</feature>
<dbReference type="GO" id="GO:0003723">
    <property type="term" value="F:RNA binding"/>
    <property type="evidence" value="ECO:0007669"/>
    <property type="project" value="UniProtKB-UniRule"/>
</dbReference>
<proteinExistence type="inferred from homology"/>
<dbReference type="InterPro" id="IPR032239">
    <property type="entry name" value="Cas9-BH"/>
</dbReference>
<evidence type="ECO:0000256" key="10">
    <source>
        <dbReference type="ARBA" id="ARBA00023125"/>
    </source>
</evidence>
<keyword evidence="7" id="KW-0460">Magnesium</keyword>
<evidence type="ECO:0000259" key="14">
    <source>
        <dbReference type="PROSITE" id="PS51749"/>
    </source>
</evidence>
<keyword evidence="4" id="KW-0479">Metal-binding</keyword>
<keyword evidence="5 13" id="KW-0255">Endonuclease</keyword>
<name>A0A1B3WEM9_9FIRM</name>
<accession>A0A1B3WEM9</accession>
<dbReference type="GO" id="GO:0051607">
    <property type="term" value="P:defense response to virus"/>
    <property type="evidence" value="ECO:0007669"/>
    <property type="project" value="UniProtKB-UniRule"/>
</dbReference>